<keyword evidence="4" id="KW-0808">Transferase</keyword>
<dbReference type="NCBIfam" id="NF006605">
    <property type="entry name" value="PRK09162.1"/>
    <property type="match status" value="1"/>
</dbReference>
<sequence length="186" mass="20764">MSNFESLAVEAQNILDSADLLYNHQQIDAALDEVADQLTAALGEQTPVLMCVMNGGLMTFSTLVSKLHFPLQMDYIHATRYRDSTEGKEVKWLAEPRYDLKGRHVVIVDDILDEGVTLEAIIQYCKEAGAESVSTVMLVHKQHDRCITGVKADYVGLNVPDRYVFGFGMDYKGFLRNIPAIYAVSD</sequence>
<dbReference type="InterPro" id="IPR050408">
    <property type="entry name" value="HGPRT"/>
</dbReference>
<reference evidence="4 5" key="1">
    <citation type="journal article" date="2014" name="Int. J. Syst. Evol. Microbiol.">
        <title>Complete genome sequence of Corynebacterium casei LMG S-19264T (=DSM 44701T), isolated from a smear-ripened cheese.</title>
        <authorList>
            <consortium name="US DOE Joint Genome Institute (JGI-PGF)"/>
            <person name="Walter F."/>
            <person name="Albersmeier A."/>
            <person name="Kalinowski J."/>
            <person name="Ruckert C."/>
        </authorList>
    </citation>
    <scope>NUCLEOTIDE SEQUENCE [LARGE SCALE GENOMIC DNA]</scope>
    <source>
        <strain evidence="4 5">NBRC 110095</strain>
    </source>
</reference>
<dbReference type="Pfam" id="PF00156">
    <property type="entry name" value="Pribosyltran"/>
    <property type="match status" value="1"/>
</dbReference>
<comment type="caution">
    <text evidence="4">The sequence shown here is derived from an EMBL/GenBank/DDBJ whole genome shotgun (WGS) entry which is preliminary data.</text>
</comment>
<protein>
    <submittedName>
        <fullName evidence="4">Hypoxanthine-guanine phosphoribosyltransferase</fullName>
    </submittedName>
</protein>
<accession>A0AA37T635</accession>
<evidence type="ECO:0000313" key="4">
    <source>
        <dbReference type="EMBL" id="GLS27284.1"/>
    </source>
</evidence>
<keyword evidence="4" id="KW-0328">Glycosyltransferase</keyword>
<dbReference type="GO" id="GO:0005829">
    <property type="term" value="C:cytosol"/>
    <property type="evidence" value="ECO:0007669"/>
    <property type="project" value="TreeGrafter"/>
</dbReference>
<evidence type="ECO:0000256" key="1">
    <source>
        <dbReference type="ARBA" id="ARBA00048811"/>
    </source>
</evidence>
<organism evidence="4 5">
    <name type="scientific">Marinibactrum halimedae</name>
    <dbReference type="NCBI Taxonomy" id="1444977"/>
    <lineage>
        <taxon>Bacteria</taxon>
        <taxon>Pseudomonadati</taxon>
        <taxon>Pseudomonadota</taxon>
        <taxon>Gammaproteobacteria</taxon>
        <taxon>Cellvibrionales</taxon>
        <taxon>Cellvibrionaceae</taxon>
        <taxon>Marinibactrum</taxon>
    </lineage>
</organism>
<dbReference type="Proteomes" id="UP001156870">
    <property type="component" value="Unassembled WGS sequence"/>
</dbReference>
<name>A0AA37T635_9GAMM</name>
<evidence type="ECO:0000259" key="3">
    <source>
        <dbReference type="Pfam" id="PF00156"/>
    </source>
</evidence>
<comment type="catalytic activity">
    <reaction evidence="1">
        <text>GMP + diphosphate = guanine + 5-phospho-alpha-D-ribose 1-diphosphate</text>
        <dbReference type="Rhea" id="RHEA:25424"/>
        <dbReference type="ChEBI" id="CHEBI:16235"/>
        <dbReference type="ChEBI" id="CHEBI:33019"/>
        <dbReference type="ChEBI" id="CHEBI:58017"/>
        <dbReference type="ChEBI" id="CHEBI:58115"/>
        <dbReference type="EC" id="2.4.2.8"/>
    </reaction>
    <physiologicalReaction direction="right-to-left" evidence="1">
        <dbReference type="Rhea" id="RHEA:25426"/>
    </physiologicalReaction>
</comment>
<dbReference type="PANTHER" id="PTHR43340">
    <property type="entry name" value="HYPOXANTHINE-GUANINE PHOSPHORIBOSYLTRANSFERASE"/>
    <property type="match status" value="1"/>
</dbReference>
<dbReference type="InterPro" id="IPR029057">
    <property type="entry name" value="PRTase-like"/>
</dbReference>
<dbReference type="GO" id="GO:0000287">
    <property type="term" value="F:magnesium ion binding"/>
    <property type="evidence" value="ECO:0007669"/>
    <property type="project" value="TreeGrafter"/>
</dbReference>
<keyword evidence="5" id="KW-1185">Reference proteome</keyword>
<dbReference type="GO" id="GO:0032264">
    <property type="term" value="P:IMP salvage"/>
    <property type="evidence" value="ECO:0007669"/>
    <property type="project" value="TreeGrafter"/>
</dbReference>
<dbReference type="GO" id="GO:0046100">
    <property type="term" value="P:hypoxanthine metabolic process"/>
    <property type="evidence" value="ECO:0007669"/>
    <property type="project" value="TreeGrafter"/>
</dbReference>
<dbReference type="GO" id="GO:0006178">
    <property type="term" value="P:guanine salvage"/>
    <property type="evidence" value="ECO:0007669"/>
    <property type="project" value="TreeGrafter"/>
</dbReference>
<evidence type="ECO:0000313" key="5">
    <source>
        <dbReference type="Proteomes" id="UP001156870"/>
    </source>
</evidence>
<dbReference type="RefSeq" id="WP_232593806.1">
    <property type="nucleotide sequence ID" value="NZ_BSPD01000073.1"/>
</dbReference>
<dbReference type="InterPro" id="IPR000836">
    <property type="entry name" value="PRTase_dom"/>
</dbReference>
<dbReference type="AlphaFoldDB" id="A0AA37T635"/>
<dbReference type="EMBL" id="BSPD01000073">
    <property type="protein sequence ID" value="GLS27284.1"/>
    <property type="molecule type" value="Genomic_DNA"/>
</dbReference>
<dbReference type="SUPFAM" id="SSF53271">
    <property type="entry name" value="PRTase-like"/>
    <property type="match status" value="1"/>
</dbReference>
<dbReference type="Gene3D" id="3.40.50.2020">
    <property type="match status" value="1"/>
</dbReference>
<dbReference type="PANTHER" id="PTHR43340:SF1">
    <property type="entry name" value="HYPOXANTHINE PHOSPHORIBOSYLTRANSFERASE"/>
    <property type="match status" value="1"/>
</dbReference>
<dbReference type="GO" id="GO:0004422">
    <property type="term" value="F:hypoxanthine phosphoribosyltransferase activity"/>
    <property type="evidence" value="ECO:0007669"/>
    <property type="project" value="TreeGrafter"/>
</dbReference>
<dbReference type="GO" id="GO:0032263">
    <property type="term" value="P:GMP salvage"/>
    <property type="evidence" value="ECO:0007669"/>
    <property type="project" value="TreeGrafter"/>
</dbReference>
<proteinExistence type="predicted"/>
<evidence type="ECO:0000256" key="2">
    <source>
        <dbReference type="ARBA" id="ARBA00049402"/>
    </source>
</evidence>
<gene>
    <name evidence="4" type="ORF">GCM10007877_30030</name>
</gene>
<comment type="catalytic activity">
    <reaction evidence="2">
        <text>IMP + diphosphate = hypoxanthine + 5-phospho-alpha-D-ribose 1-diphosphate</text>
        <dbReference type="Rhea" id="RHEA:17973"/>
        <dbReference type="ChEBI" id="CHEBI:17368"/>
        <dbReference type="ChEBI" id="CHEBI:33019"/>
        <dbReference type="ChEBI" id="CHEBI:58017"/>
        <dbReference type="ChEBI" id="CHEBI:58053"/>
        <dbReference type="EC" id="2.4.2.8"/>
    </reaction>
    <physiologicalReaction direction="right-to-left" evidence="2">
        <dbReference type="Rhea" id="RHEA:17975"/>
    </physiologicalReaction>
</comment>
<dbReference type="CDD" id="cd06223">
    <property type="entry name" value="PRTases_typeI"/>
    <property type="match status" value="1"/>
</dbReference>
<feature type="domain" description="Phosphoribosyltransferase" evidence="3">
    <location>
        <begin position="19"/>
        <end position="170"/>
    </location>
</feature>